<dbReference type="EMBL" id="JAWDGP010001753">
    <property type="protein sequence ID" value="KAK3788620.1"/>
    <property type="molecule type" value="Genomic_DNA"/>
</dbReference>
<proteinExistence type="predicted"/>
<protein>
    <submittedName>
        <fullName evidence="1">Uncharacterized protein</fullName>
    </submittedName>
</protein>
<comment type="caution">
    <text evidence="1">The sequence shown here is derived from an EMBL/GenBank/DDBJ whole genome shotgun (WGS) entry which is preliminary data.</text>
</comment>
<evidence type="ECO:0000313" key="1">
    <source>
        <dbReference type="EMBL" id="KAK3788620.1"/>
    </source>
</evidence>
<dbReference type="Proteomes" id="UP001283361">
    <property type="component" value="Unassembled WGS sequence"/>
</dbReference>
<evidence type="ECO:0000313" key="2">
    <source>
        <dbReference type="Proteomes" id="UP001283361"/>
    </source>
</evidence>
<accession>A0AAE1AJH4</accession>
<dbReference type="AlphaFoldDB" id="A0AAE1AJH4"/>
<reference evidence="1" key="1">
    <citation type="journal article" date="2023" name="G3 (Bethesda)">
        <title>A reference genome for the long-term kleptoplast-retaining sea slug Elysia crispata morphotype clarki.</title>
        <authorList>
            <person name="Eastman K.E."/>
            <person name="Pendleton A.L."/>
            <person name="Shaikh M.A."/>
            <person name="Suttiyut T."/>
            <person name="Ogas R."/>
            <person name="Tomko P."/>
            <person name="Gavelis G."/>
            <person name="Widhalm J.R."/>
            <person name="Wisecaver J.H."/>
        </authorList>
    </citation>
    <scope>NUCLEOTIDE SEQUENCE</scope>
    <source>
        <strain evidence="1">ECLA1</strain>
    </source>
</reference>
<sequence>MNYFEFCALDLSLYNAAESKNVPNLQLRSLRAKLPAEILARHVNSATAQRLLSVTSN</sequence>
<keyword evidence="2" id="KW-1185">Reference proteome</keyword>
<gene>
    <name evidence="1" type="ORF">RRG08_031276</name>
</gene>
<organism evidence="1 2">
    <name type="scientific">Elysia crispata</name>
    <name type="common">lettuce slug</name>
    <dbReference type="NCBI Taxonomy" id="231223"/>
    <lineage>
        <taxon>Eukaryota</taxon>
        <taxon>Metazoa</taxon>
        <taxon>Spiralia</taxon>
        <taxon>Lophotrochozoa</taxon>
        <taxon>Mollusca</taxon>
        <taxon>Gastropoda</taxon>
        <taxon>Heterobranchia</taxon>
        <taxon>Euthyneura</taxon>
        <taxon>Panpulmonata</taxon>
        <taxon>Sacoglossa</taxon>
        <taxon>Placobranchoidea</taxon>
        <taxon>Plakobranchidae</taxon>
        <taxon>Elysia</taxon>
    </lineage>
</organism>
<name>A0AAE1AJH4_9GAST</name>